<dbReference type="Proteomes" id="UP000231136">
    <property type="component" value="Unassembled WGS sequence"/>
</dbReference>
<reference evidence="1 2" key="1">
    <citation type="submission" date="2017-09" db="EMBL/GenBank/DDBJ databases">
        <title>Depth-based differentiation of microbial function through sediment-hosted aquifers and enrichment of novel symbionts in the deep terrestrial subsurface.</title>
        <authorList>
            <person name="Probst A.J."/>
            <person name="Ladd B."/>
            <person name="Jarett J.K."/>
            <person name="Geller-Mcgrath D.E."/>
            <person name="Sieber C.M."/>
            <person name="Emerson J.B."/>
            <person name="Anantharaman K."/>
            <person name="Thomas B.C."/>
            <person name="Malmstrom R."/>
            <person name="Stieglmeier M."/>
            <person name="Klingl A."/>
            <person name="Woyke T."/>
            <person name="Ryan C.M."/>
            <person name="Banfield J.F."/>
        </authorList>
    </citation>
    <scope>NUCLEOTIDE SEQUENCE [LARGE SCALE GENOMIC DNA]</scope>
    <source>
        <strain evidence="1">CG22_combo_CG10-13_8_21_14_all_43_12</strain>
    </source>
</reference>
<name>A0A2H0DUW3_9BACT</name>
<dbReference type="EMBL" id="PCTR01000056">
    <property type="protein sequence ID" value="PIP85923.1"/>
    <property type="molecule type" value="Genomic_DNA"/>
</dbReference>
<dbReference type="AlphaFoldDB" id="A0A2H0DUW3"/>
<evidence type="ECO:0008006" key="3">
    <source>
        <dbReference type="Google" id="ProtNLM"/>
    </source>
</evidence>
<evidence type="ECO:0000313" key="1">
    <source>
        <dbReference type="EMBL" id="PIP85923.1"/>
    </source>
</evidence>
<accession>A0A2H0DUW3</accession>
<protein>
    <recommendedName>
        <fullName evidence="3">YokE-like PH domain-containing protein</fullName>
    </recommendedName>
</protein>
<evidence type="ECO:0000313" key="2">
    <source>
        <dbReference type="Proteomes" id="UP000231136"/>
    </source>
</evidence>
<proteinExistence type="predicted"/>
<sequence>MEIKIDDQTGKVTVSSNKTQSLMASDSISGQKEAIVVNNDSRTDKVLVAKLVKKSNRILVTIRTHRFPFDFFPDTLNIEESRLTIINRTFFLSSQVHSVDIKDISNIFVNTAPFFAQLVIVSKTFTRNEIKIKYLRISEAVMVRRIIEGLRTFIIKQIDTSGYSKEELIAKLKQLSMTEIVT</sequence>
<organism evidence="1 2">
    <name type="scientific">Candidatus Collierbacteria bacterium CG22_combo_CG10-13_8_21_14_all_43_12</name>
    <dbReference type="NCBI Taxonomy" id="1974537"/>
    <lineage>
        <taxon>Bacteria</taxon>
        <taxon>Candidatus Collieribacteriota</taxon>
    </lineage>
</organism>
<gene>
    <name evidence="1" type="ORF">COW83_01670</name>
</gene>
<comment type="caution">
    <text evidence="1">The sequence shown here is derived from an EMBL/GenBank/DDBJ whole genome shotgun (WGS) entry which is preliminary data.</text>
</comment>